<keyword evidence="4" id="KW-0233">DNA recombination</keyword>
<organism evidence="6 7">
    <name type="scientific">Marinilabilia rubra</name>
    <dbReference type="NCBI Taxonomy" id="2162893"/>
    <lineage>
        <taxon>Bacteria</taxon>
        <taxon>Pseudomonadati</taxon>
        <taxon>Bacteroidota</taxon>
        <taxon>Bacteroidia</taxon>
        <taxon>Marinilabiliales</taxon>
        <taxon>Marinilabiliaceae</taxon>
        <taxon>Marinilabilia</taxon>
    </lineage>
</organism>
<evidence type="ECO:0000313" key="6">
    <source>
        <dbReference type="EMBL" id="PWD97479.1"/>
    </source>
</evidence>
<dbReference type="RefSeq" id="WP_109266358.1">
    <property type="nucleotide sequence ID" value="NZ_QEWP01000050.1"/>
</dbReference>
<dbReference type="InterPro" id="IPR012337">
    <property type="entry name" value="RNaseH-like_sf"/>
</dbReference>
<dbReference type="PANTHER" id="PTHR33258">
    <property type="entry name" value="TRANSPOSASE INSL FOR INSERTION SEQUENCE ELEMENT IS186A-RELATED"/>
    <property type="match status" value="1"/>
</dbReference>
<dbReference type="NCBIfam" id="NF033592">
    <property type="entry name" value="transpos_IS4_1"/>
    <property type="match status" value="1"/>
</dbReference>
<dbReference type="PANTHER" id="PTHR33258:SF1">
    <property type="entry name" value="TRANSPOSASE INSL FOR INSERTION SEQUENCE ELEMENT IS186A-RELATED"/>
    <property type="match status" value="1"/>
</dbReference>
<dbReference type="SUPFAM" id="SSF53098">
    <property type="entry name" value="Ribonuclease H-like"/>
    <property type="match status" value="1"/>
</dbReference>
<dbReference type="GO" id="GO:0006313">
    <property type="term" value="P:DNA transposition"/>
    <property type="evidence" value="ECO:0007669"/>
    <property type="project" value="InterPro"/>
</dbReference>
<evidence type="ECO:0000256" key="1">
    <source>
        <dbReference type="ARBA" id="ARBA00010075"/>
    </source>
</evidence>
<name>A0A2U2B338_9BACT</name>
<dbReference type="GO" id="GO:0003677">
    <property type="term" value="F:DNA binding"/>
    <property type="evidence" value="ECO:0007669"/>
    <property type="project" value="UniProtKB-KW"/>
</dbReference>
<keyword evidence="7" id="KW-1185">Reference proteome</keyword>
<dbReference type="AlphaFoldDB" id="A0A2U2B338"/>
<protein>
    <submittedName>
        <fullName evidence="6">IS4 family transposase</fullName>
    </submittedName>
</protein>
<dbReference type="InterPro" id="IPR002559">
    <property type="entry name" value="Transposase_11"/>
</dbReference>
<dbReference type="InterPro" id="IPR047952">
    <property type="entry name" value="Transpos_IS4"/>
</dbReference>
<evidence type="ECO:0000256" key="4">
    <source>
        <dbReference type="ARBA" id="ARBA00023172"/>
    </source>
</evidence>
<keyword evidence="2" id="KW-0815">Transposition</keyword>
<dbReference type="EMBL" id="QEWP01000050">
    <property type="protein sequence ID" value="PWD97479.1"/>
    <property type="molecule type" value="Genomic_DNA"/>
</dbReference>
<gene>
    <name evidence="6" type="ORF">DDZ16_20560</name>
</gene>
<keyword evidence="3" id="KW-0238">DNA-binding</keyword>
<evidence type="ECO:0000259" key="5">
    <source>
        <dbReference type="Pfam" id="PF01609"/>
    </source>
</evidence>
<comment type="caution">
    <text evidence="6">The sequence shown here is derived from an EMBL/GenBank/DDBJ whole genome shotgun (WGS) entry which is preliminary data.</text>
</comment>
<dbReference type="Proteomes" id="UP000244956">
    <property type="component" value="Unassembled WGS sequence"/>
</dbReference>
<dbReference type="Pfam" id="PF01609">
    <property type="entry name" value="DDE_Tnp_1"/>
    <property type="match status" value="1"/>
</dbReference>
<evidence type="ECO:0000256" key="3">
    <source>
        <dbReference type="ARBA" id="ARBA00023125"/>
    </source>
</evidence>
<proteinExistence type="inferred from homology"/>
<evidence type="ECO:0000256" key="2">
    <source>
        <dbReference type="ARBA" id="ARBA00022578"/>
    </source>
</evidence>
<comment type="similarity">
    <text evidence="1">Belongs to the transposase 11 family.</text>
</comment>
<feature type="domain" description="Transposase IS4-like" evidence="5">
    <location>
        <begin position="116"/>
        <end position="364"/>
    </location>
</feature>
<dbReference type="GO" id="GO:0004803">
    <property type="term" value="F:transposase activity"/>
    <property type="evidence" value="ECO:0007669"/>
    <property type="project" value="InterPro"/>
</dbReference>
<feature type="non-terminal residue" evidence="6">
    <location>
        <position position="461"/>
    </location>
</feature>
<reference evidence="6 7" key="1">
    <citation type="submission" date="2018-05" db="EMBL/GenBank/DDBJ databases">
        <title>Marinilabilia rubrum sp. nov., isolated from saltern sediment.</title>
        <authorList>
            <person name="Zhang R."/>
        </authorList>
    </citation>
    <scope>NUCLEOTIDE SEQUENCE [LARGE SCALE GENOMIC DNA]</scope>
    <source>
        <strain evidence="6 7">WTE16</strain>
    </source>
</reference>
<accession>A0A2U2B338</accession>
<evidence type="ECO:0000313" key="7">
    <source>
        <dbReference type="Proteomes" id="UP000244956"/>
    </source>
</evidence>
<sequence length="461" mass="53352">MTSDLKKSLNSILNETEINRLGRLSGFVQRKSKLSAFKFLLSLMFSRFDGSKLSLNDISNELYDKFDCSIKKQSINERINDSAVEFVKMAIAKALSEKLEARNNIAFLNNFAAVKIQDSTSFQLPEHLASHYGGCGGAASGALARIQFEYDLKSSNITTLELTSGSYQDVKFSKDHAEKVEKGELVIRDLGYISGGFLKSIIKQEAYFVNRLIARQSVYTKSMHGEFLQLDFATLLKEMDNALIRSKELEIFLKVDQEYIGMRMIAERMPDKIYEQRIRKATKEAKKKKRNLSDEYKLRCRFNLFVTNVDAGILKTKDINYMYSLRWQIELIFKSWKSTFCIAHVKKMKKERFECQLYAKLLLIVVSWITYSKINNFLTASHDIKASMYLSYYKFCKTVNARLESFMMAIICRKKRLKKFISSLVHTATRKEQNVEPKNKTFSSIHILEMINQTFDFVNIP</sequence>